<dbReference type="PANTHER" id="PTHR43249:SF1">
    <property type="entry name" value="D-GLUCOSIDE 3-DEHYDROGENASE"/>
    <property type="match status" value="1"/>
</dbReference>
<gene>
    <name evidence="3" type="ORF">CKA38_01715</name>
</gene>
<evidence type="ECO:0000313" key="4">
    <source>
        <dbReference type="Proteomes" id="UP000244896"/>
    </source>
</evidence>
<dbReference type="OrthoDB" id="9815825at2"/>
<evidence type="ECO:0000313" key="3">
    <source>
        <dbReference type="EMBL" id="AWI08149.1"/>
    </source>
</evidence>
<keyword evidence="4" id="KW-1185">Reference proteome</keyword>
<name>A0A2U8DZY1_9BACT</name>
<sequence>MNKTVRFGIIGLGNIGKIHGDNITSGKVARGVLSAVSDIAPPKFELPAGVAYFPDADAMLASGLVDAVIVSTPHPRHRALGEKVLGAGLHLMMEKPLTATKLDAEKLLSHPRKPGQVFGLMMNLRTHPHYNAIRRLLADGRVGKLQRAQWTITNWFRPEAYYGLSDWRATWKGEGGGVLINQALHNLDMLQWLCGMPVSLRAFCKFGRDHNIEVEDVVTAYMEFADGATGVFATSTGEAPGVNRLEIAGTRGLVVLENDKLLFTENARDADEFSANTDNAFGAPESKTTEVPCPGVYTAHAGVLANFVDAILDGAPLLADAGEGIKSVELANAMVYSGWKNEAVALPLDSAKYQAALDQAIAASVPRARVIRDAGVDMSKSFSTK</sequence>
<dbReference type="InterPro" id="IPR000683">
    <property type="entry name" value="Gfo/Idh/MocA-like_OxRdtase_N"/>
</dbReference>
<reference evidence="3 4" key="1">
    <citation type="journal article" date="2018" name="Syst. Appl. Microbiol.">
        <title>Ereboglobus luteus gen. nov. sp. nov. from cockroach guts, and new insights into the oxygen relationship of the genera Opitutus and Didymococcus (Verrucomicrobia: Opitutaceae).</title>
        <authorList>
            <person name="Tegtmeier D."/>
            <person name="Belitz A."/>
            <person name="Radek R."/>
            <person name="Heimerl T."/>
            <person name="Brune A."/>
        </authorList>
    </citation>
    <scope>NUCLEOTIDE SEQUENCE [LARGE SCALE GENOMIC DNA]</scope>
    <source>
        <strain evidence="3 4">Ho45</strain>
    </source>
</reference>
<dbReference type="GO" id="GO:0000166">
    <property type="term" value="F:nucleotide binding"/>
    <property type="evidence" value="ECO:0007669"/>
    <property type="project" value="InterPro"/>
</dbReference>
<dbReference type="SUPFAM" id="SSF55347">
    <property type="entry name" value="Glyceraldehyde-3-phosphate dehydrogenase-like, C-terminal domain"/>
    <property type="match status" value="1"/>
</dbReference>
<feature type="domain" description="Gfo/Idh/MocA-like oxidoreductase N-terminal" evidence="1">
    <location>
        <begin position="5"/>
        <end position="118"/>
    </location>
</feature>
<dbReference type="InterPro" id="IPR036291">
    <property type="entry name" value="NAD(P)-bd_dom_sf"/>
</dbReference>
<dbReference type="InterPro" id="IPR052515">
    <property type="entry name" value="Gfo/Idh/MocA_Oxidoreductase"/>
</dbReference>
<organism evidence="3 4">
    <name type="scientific">Ereboglobus luteus</name>
    <dbReference type="NCBI Taxonomy" id="1796921"/>
    <lineage>
        <taxon>Bacteria</taxon>
        <taxon>Pseudomonadati</taxon>
        <taxon>Verrucomicrobiota</taxon>
        <taxon>Opitutia</taxon>
        <taxon>Opitutales</taxon>
        <taxon>Opitutaceae</taxon>
        <taxon>Ereboglobus</taxon>
    </lineage>
</organism>
<protein>
    <recommendedName>
        <fullName evidence="5">Oxidoreductase</fullName>
    </recommendedName>
</protein>
<dbReference type="Proteomes" id="UP000244896">
    <property type="component" value="Chromosome"/>
</dbReference>
<evidence type="ECO:0008006" key="5">
    <source>
        <dbReference type="Google" id="ProtNLM"/>
    </source>
</evidence>
<dbReference type="InterPro" id="IPR055170">
    <property type="entry name" value="GFO_IDH_MocA-like_dom"/>
</dbReference>
<dbReference type="Gene3D" id="3.40.50.720">
    <property type="entry name" value="NAD(P)-binding Rossmann-like Domain"/>
    <property type="match status" value="1"/>
</dbReference>
<dbReference type="KEGG" id="elut:CKA38_01715"/>
<accession>A0A2U8DZY1</accession>
<dbReference type="SUPFAM" id="SSF51735">
    <property type="entry name" value="NAD(P)-binding Rossmann-fold domains"/>
    <property type="match status" value="1"/>
</dbReference>
<dbReference type="Pfam" id="PF22725">
    <property type="entry name" value="GFO_IDH_MocA_C3"/>
    <property type="match status" value="1"/>
</dbReference>
<dbReference type="Gene3D" id="3.30.360.10">
    <property type="entry name" value="Dihydrodipicolinate Reductase, domain 2"/>
    <property type="match status" value="1"/>
</dbReference>
<evidence type="ECO:0000259" key="2">
    <source>
        <dbReference type="Pfam" id="PF22725"/>
    </source>
</evidence>
<dbReference type="Pfam" id="PF01408">
    <property type="entry name" value="GFO_IDH_MocA"/>
    <property type="match status" value="1"/>
</dbReference>
<dbReference type="RefSeq" id="WP_108823954.1">
    <property type="nucleotide sequence ID" value="NZ_CP023004.1"/>
</dbReference>
<feature type="domain" description="GFO/IDH/MocA-like oxidoreductase" evidence="2">
    <location>
        <begin position="130"/>
        <end position="254"/>
    </location>
</feature>
<dbReference type="PANTHER" id="PTHR43249">
    <property type="entry name" value="UDP-N-ACETYL-2-AMINO-2-DEOXY-D-GLUCURONATE OXIDASE"/>
    <property type="match status" value="1"/>
</dbReference>
<dbReference type="EMBL" id="CP023004">
    <property type="protein sequence ID" value="AWI08149.1"/>
    <property type="molecule type" value="Genomic_DNA"/>
</dbReference>
<evidence type="ECO:0000259" key="1">
    <source>
        <dbReference type="Pfam" id="PF01408"/>
    </source>
</evidence>
<dbReference type="AlphaFoldDB" id="A0A2U8DZY1"/>
<proteinExistence type="predicted"/>